<keyword evidence="2" id="KW-1185">Reference proteome</keyword>
<sequence>MNENMANYQYTIDLPMPSPELSPQDVIGLIMESLRQNDKEDTGIETTFNFASPANKLAAGPLVNYKHQVKNPLFQPILNFTSYKTSDLVSDGECAQQIIITRSEEGWDSGFLFTLTKQDAEPYTDCWMIDSVRRVNPKMYGVTV</sequence>
<protein>
    <recommendedName>
        <fullName evidence="3">DUF4864 domain-containing protein</fullName>
    </recommendedName>
</protein>
<accession>A0A512AT04</accession>
<dbReference type="EMBL" id="BJYS01000002">
    <property type="protein sequence ID" value="GEO02836.1"/>
    <property type="molecule type" value="Genomic_DNA"/>
</dbReference>
<dbReference type="PANTHER" id="PTHR35716">
    <property type="entry name" value="OS05G0574700 PROTEIN-RELATED"/>
    <property type="match status" value="1"/>
</dbReference>
<gene>
    <name evidence="1" type="ORF">AAE02nite_05000</name>
</gene>
<organism evidence="1 2">
    <name type="scientific">Adhaeribacter aerolatus</name>
    <dbReference type="NCBI Taxonomy" id="670289"/>
    <lineage>
        <taxon>Bacteria</taxon>
        <taxon>Pseudomonadati</taxon>
        <taxon>Bacteroidota</taxon>
        <taxon>Cytophagia</taxon>
        <taxon>Cytophagales</taxon>
        <taxon>Hymenobacteraceae</taxon>
        <taxon>Adhaeribacter</taxon>
    </lineage>
</organism>
<dbReference type="AlphaFoldDB" id="A0A512AT04"/>
<proteinExistence type="predicted"/>
<evidence type="ECO:0000313" key="1">
    <source>
        <dbReference type="EMBL" id="GEO02836.1"/>
    </source>
</evidence>
<reference evidence="1 2" key="1">
    <citation type="submission" date="2019-07" db="EMBL/GenBank/DDBJ databases">
        <title>Whole genome shotgun sequence of Adhaeribacter aerolatus NBRC 106133.</title>
        <authorList>
            <person name="Hosoyama A."/>
            <person name="Uohara A."/>
            <person name="Ohji S."/>
            <person name="Ichikawa N."/>
        </authorList>
    </citation>
    <scope>NUCLEOTIDE SEQUENCE [LARGE SCALE GENOMIC DNA]</scope>
    <source>
        <strain evidence="1 2">NBRC 106133</strain>
    </source>
</reference>
<evidence type="ECO:0008006" key="3">
    <source>
        <dbReference type="Google" id="ProtNLM"/>
    </source>
</evidence>
<dbReference type="Proteomes" id="UP000321532">
    <property type="component" value="Unassembled WGS sequence"/>
</dbReference>
<name>A0A512AT04_9BACT</name>
<evidence type="ECO:0000313" key="2">
    <source>
        <dbReference type="Proteomes" id="UP000321532"/>
    </source>
</evidence>
<comment type="caution">
    <text evidence="1">The sequence shown here is derived from an EMBL/GenBank/DDBJ whole genome shotgun (WGS) entry which is preliminary data.</text>
</comment>